<dbReference type="Pfam" id="PF00085">
    <property type="entry name" value="Thioredoxin"/>
    <property type="match status" value="1"/>
</dbReference>
<dbReference type="PANTHER" id="PTHR45663">
    <property type="entry name" value="GEO12009P1"/>
    <property type="match status" value="1"/>
</dbReference>
<name>A0A7C4BCG4_9CREN</name>
<evidence type="ECO:0000313" key="2">
    <source>
        <dbReference type="EMBL" id="HGI87979.1"/>
    </source>
</evidence>
<dbReference type="CDD" id="cd02947">
    <property type="entry name" value="TRX_family"/>
    <property type="match status" value="1"/>
</dbReference>
<dbReference type="SUPFAM" id="SSF52833">
    <property type="entry name" value="Thioredoxin-like"/>
    <property type="match status" value="1"/>
</dbReference>
<reference evidence="2" key="1">
    <citation type="journal article" date="2020" name="mSystems">
        <title>Genome- and Community-Level Interaction Insights into Carbon Utilization and Element Cycling Functions of Hydrothermarchaeota in Hydrothermal Sediment.</title>
        <authorList>
            <person name="Zhou Z."/>
            <person name="Liu Y."/>
            <person name="Xu W."/>
            <person name="Pan J."/>
            <person name="Luo Z.H."/>
            <person name="Li M."/>
        </authorList>
    </citation>
    <scope>NUCLEOTIDE SEQUENCE [LARGE SCALE GENOMIC DNA]</scope>
    <source>
        <strain evidence="2">SpSt-732</strain>
    </source>
</reference>
<dbReference type="InterPro" id="IPR036249">
    <property type="entry name" value="Thioredoxin-like_sf"/>
</dbReference>
<comment type="caution">
    <text evidence="2">The sequence shown here is derived from an EMBL/GenBank/DDBJ whole genome shotgun (WGS) entry which is preliminary data.</text>
</comment>
<dbReference type="InterPro" id="IPR013766">
    <property type="entry name" value="Thioredoxin_domain"/>
</dbReference>
<dbReference type="GO" id="GO:0015035">
    <property type="term" value="F:protein-disulfide reductase activity"/>
    <property type="evidence" value="ECO:0007669"/>
    <property type="project" value="TreeGrafter"/>
</dbReference>
<sequence length="175" mass="19734">MWCFIALAFLNLAKKKSSLVYAVERGGAEVESDIREVLDKITVEFVRKPSEAKGAECCRAFTGFKSIRSYEELAEALSRCKVVFVLITTTLCPYCQMFKPIFARVAREFSGLAAFVEANADYVPEVAELFEVYSTPTTVTIVNRRAVDAVVGFAPYTYFRNYVEEVLRRSKCLSN</sequence>
<dbReference type="PROSITE" id="PS51352">
    <property type="entry name" value="THIOREDOXIN_2"/>
    <property type="match status" value="1"/>
</dbReference>
<feature type="domain" description="Thioredoxin" evidence="1">
    <location>
        <begin position="52"/>
        <end position="168"/>
    </location>
</feature>
<dbReference type="AlphaFoldDB" id="A0A7C4BCG4"/>
<organism evidence="2">
    <name type="scientific">Ignisphaera aggregans</name>
    <dbReference type="NCBI Taxonomy" id="334771"/>
    <lineage>
        <taxon>Archaea</taxon>
        <taxon>Thermoproteota</taxon>
        <taxon>Thermoprotei</taxon>
        <taxon>Desulfurococcales</taxon>
        <taxon>Desulfurococcaceae</taxon>
        <taxon>Ignisphaera</taxon>
    </lineage>
</organism>
<dbReference type="EMBL" id="DTFF01000050">
    <property type="protein sequence ID" value="HGI87979.1"/>
    <property type="molecule type" value="Genomic_DNA"/>
</dbReference>
<gene>
    <name evidence="2" type="ORF">ENV14_06295</name>
</gene>
<accession>A0A7C4BCG4</accession>
<dbReference type="PANTHER" id="PTHR45663:SF11">
    <property type="entry name" value="GEO12009P1"/>
    <property type="match status" value="1"/>
</dbReference>
<dbReference type="Gene3D" id="3.40.30.10">
    <property type="entry name" value="Glutaredoxin"/>
    <property type="match status" value="1"/>
</dbReference>
<protein>
    <submittedName>
        <fullName evidence="2">Thioredoxin</fullName>
    </submittedName>
</protein>
<dbReference type="GO" id="GO:0005737">
    <property type="term" value="C:cytoplasm"/>
    <property type="evidence" value="ECO:0007669"/>
    <property type="project" value="TreeGrafter"/>
</dbReference>
<proteinExistence type="predicted"/>
<evidence type="ECO:0000259" key="1">
    <source>
        <dbReference type="PROSITE" id="PS51352"/>
    </source>
</evidence>